<name>A0A7W9MZB7_9ACTN</name>
<keyword evidence="3" id="KW-1185">Reference proteome</keyword>
<dbReference type="GO" id="GO:0032259">
    <property type="term" value="P:methylation"/>
    <property type="evidence" value="ECO:0007669"/>
    <property type="project" value="UniProtKB-KW"/>
</dbReference>
<organism evidence="2 3">
    <name type="scientific">Kribbella italica</name>
    <dbReference type="NCBI Taxonomy" id="1540520"/>
    <lineage>
        <taxon>Bacteria</taxon>
        <taxon>Bacillati</taxon>
        <taxon>Actinomycetota</taxon>
        <taxon>Actinomycetes</taxon>
        <taxon>Propionibacteriales</taxon>
        <taxon>Kribbellaceae</taxon>
        <taxon>Kribbella</taxon>
    </lineage>
</organism>
<gene>
    <name evidence="2" type="ORF">HDA39_007772</name>
</gene>
<proteinExistence type="predicted"/>
<keyword evidence="2" id="KW-0489">Methyltransferase</keyword>
<sequence length="210" mass="23184">MNDLTEYYRRRAGEYDAVYAKPERQDDLRRLRSAVVELVDGLRVLEVAAGTGYWTAVMAPAARSVLATDLAEETLAVARERSYSGDVSFQAVDVAELDTVGGEYDVVFAGFFWSHVPRADAAEFVRRLGRRGRRVVLVDNLYVEGSSSPVTSTGPGGDTYQTRRLADGSSYEILKNFPAAGNVEADLRAVGSEIRFESFEYYWLATVAVS</sequence>
<dbReference type="RefSeq" id="WP_184803802.1">
    <property type="nucleotide sequence ID" value="NZ_JACHMY010000001.1"/>
</dbReference>
<dbReference type="GO" id="GO:0010420">
    <property type="term" value="F:polyprenyldihydroxybenzoate methyltransferase activity"/>
    <property type="evidence" value="ECO:0007669"/>
    <property type="project" value="TreeGrafter"/>
</dbReference>
<dbReference type="PANTHER" id="PTHR43464">
    <property type="entry name" value="METHYLTRANSFERASE"/>
    <property type="match status" value="1"/>
</dbReference>
<evidence type="ECO:0000313" key="2">
    <source>
        <dbReference type="EMBL" id="MBB5841038.1"/>
    </source>
</evidence>
<evidence type="ECO:0000313" key="3">
    <source>
        <dbReference type="Proteomes" id="UP000549971"/>
    </source>
</evidence>
<dbReference type="CDD" id="cd02440">
    <property type="entry name" value="AdoMet_MTases"/>
    <property type="match status" value="1"/>
</dbReference>
<dbReference type="Proteomes" id="UP000549971">
    <property type="component" value="Unassembled WGS sequence"/>
</dbReference>
<dbReference type="Gene3D" id="3.40.50.150">
    <property type="entry name" value="Vaccinia Virus protein VP39"/>
    <property type="match status" value="1"/>
</dbReference>
<dbReference type="InterPro" id="IPR029063">
    <property type="entry name" value="SAM-dependent_MTases_sf"/>
</dbReference>
<dbReference type="EMBL" id="JACHMY010000001">
    <property type="protein sequence ID" value="MBB5841038.1"/>
    <property type="molecule type" value="Genomic_DNA"/>
</dbReference>
<comment type="caution">
    <text evidence="2">The sequence shown here is derived from an EMBL/GenBank/DDBJ whole genome shotgun (WGS) entry which is preliminary data.</text>
</comment>
<keyword evidence="2" id="KW-0808">Transferase</keyword>
<evidence type="ECO:0000259" key="1">
    <source>
        <dbReference type="Pfam" id="PF13649"/>
    </source>
</evidence>
<dbReference type="Pfam" id="PF13649">
    <property type="entry name" value="Methyltransf_25"/>
    <property type="match status" value="1"/>
</dbReference>
<dbReference type="SUPFAM" id="SSF53335">
    <property type="entry name" value="S-adenosyl-L-methionine-dependent methyltransferases"/>
    <property type="match status" value="1"/>
</dbReference>
<reference evidence="2 3" key="1">
    <citation type="submission" date="2020-08" db="EMBL/GenBank/DDBJ databases">
        <title>Sequencing the genomes of 1000 actinobacteria strains.</title>
        <authorList>
            <person name="Klenk H.-P."/>
        </authorList>
    </citation>
    <scope>NUCLEOTIDE SEQUENCE [LARGE SCALE GENOMIC DNA]</scope>
    <source>
        <strain evidence="2 3">DSM 28967</strain>
    </source>
</reference>
<dbReference type="PANTHER" id="PTHR43464:SF23">
    <property type="entry name" value="JUVENILE HORMONE ACID O-METHYLTRANSFERASE"/>
    <property type="match status" value="1"/>
</dbReference>
<feature type="domain" description="Methyltransferase" evidence="1">
    <location>
        <begin position="44"/>
        <end position="130"/>
    </location>
</feature>
<protein>
    <submittedName>
        <fullName evidence="2">Protein-L-isoaspartate O-methyltransferase</fullName>
    </submittedName>
</protein>
<dbReference type="InterPro" id="IPR041698">
    <property type="entry name" value="Methyltransf_25"/>
</dbReference>
<accession>A0A7W9MZB7</accession>
<dbReference type="AlphaFoldDB" id="A0A7W9MZB7"/>